<feature type="signal peptide" evidence="1">
    <location>
        <begin position="1"/>
        <end position="22"/>
    </location>
</feature>
<dbReference type="Proteomes" id="UP001320245">
    <property type="component" value="Unassembled WGS sequence"/>
</dbReference>
<dbReference type="InterPro" id="IPR027796">
    <property type="entry name" value="OTT_1508_deam-like"/>
</dbReference>
<dbReference type="PANTHER" id="PTHR42037">
    <property type="match status" value="1"/>
</dbReference>
<name>A0AAN9TZH5_9PEZI</name>
<feature type="chain" id="PRO_5042955364" description="C2H2-type domain-containing protein" evidence="1">
    <location>
        <begin position="23"/>
        <end position="467"/>
    </location>
</feature>
<dbReference type="PANTHER" id="PTHR42037:SF1">
    <property type="match status" value="1"/>
</dbReference>
<dbReference type="Pfam" id="PF14441">
    <property type="entry name" value="OTT_1508_deam"/>
    <property type="match status" value="1"/>
</dbReference>
<organism evidence="2 3">
    <name type="scientific">Cytospora paraplurivora</name>
    <dbReference type="NCBI Taxonomy" id="2898453"/>
    <lineage>
        <taxon>Eukaryota</taxon>
        <taxon>Fungi</taxon>
        <taxon>Dikarya</taxon>
        <taxon>Ascomycota</taxon>
        <taxon>Pezizomycotina</taxon>
        <taxon>Sordariomycetes</taxon>
        <taxon>Sordariomycetidae</taxon>
        <taxon>Diaporthales</taxon>
        <taxon>Cytosporaceae</taxon>
        <taxon>Cytospora</taxon>
    </lineage>
</organism>
<evidence type="ECO:0000313" key="2">
    <source>
        <dbReference type="EMBL" id="KAK7733313.1"/>
    </source>
</evidence>
<gene>
    <name evidence="2" type="ORF">SLS53_008210</name>
</gene>
<evidence type="ECO:0000313" key="3">
    <source>
        <dbReference type="Proteomes" id="UP001320245"/>
    </source>
</evidence>
<evidence type="ECO:0008006" key="4">
    <source>
        <dbReference type="Google" id="ProtNLM"/>
    </source>
</evidence>
<sequence length="467" mass="52874">MKANVQRRFYHAVVFLFGVTKACETNRQPVPYDLSWHQNDSSETLFKELINKLCQFCDVRHGGESVTAGTVLKLQGRIQYRFACNKKDLDELERNRIFVTDLLENLRNVATANADLRTRLLAKVLDFCGDRVRYYLSALRNASDVCMKTNPADATLMSQLRELETVTSCAGTHGLNAAAYSLVALIETIQSSEDSVFRERPAQSSMNQASNYWSELRHYAGRLLSYSHGVRTLMLAAASFPALFTRVEVVFIPSSRSDDNPFQLKATSKWTATEQVLRTVTNNTESARNYQSLVEEARALALEDTFRKLAQNQKFRPIVHAELLILQSLERAGLTHPSRFFNSWKYIGSSKPTCKLCDYYFRAHTAGFQVRASHGNLYHKWKPPDVYQRDGEAAIRARENILQTMVQWIREEALRILREKAPRGKQHDSSTGTTFTALAMGRPVVAGLPGAADDLETFYGNPDDSFD</sequence>
<accession>A0AAN9TZH5</accession>
<proteinExistence type="predicted"/>
<dbReference type="EMBL" id="JAJSPL020000047">
    <property type="protein sequence ID" value="KAK7733313.1"/>
    <property type="molecule type" value="Genomic_DNA"/>
</dbReference>
<reference evidence="2 3" key="1">
    <citation type="journal article" date="2023" name="PLoS ONE">
        <title>Cytospora paraplurivora sp. nov. isolated from orchards with fruit tree decline syndrome in Ontario, Canada.</title>
        <authorList>
            <person name="Ilyukhin E."/>
            <person name="Nguyen H.D.T."/>
            <person name="Castle A.J."/>
            <person name="Ellouze W."/>
        </authorList>
    </citation>
    <scope>NUCLEOTIDE SEQUENCE [LARGE SCALE GENOMIC DNA]</scope>
    <source>
        <strain evidence="2 3">FDS-564</strain>
    </source>
</reference>
<protein>
    <recommendedName>
        <fullName evidence="4">C2H2-type domain-containing protein</fullName>
    </recommendedName>
</protein>
<keyword evidence="3" id="KW-1185">Reference proteome</keyword>
<keyword evidence="1" id="KW-0732">Signal</keyword>
<evidence type="ECO:0000256" key="1">
    <source>
        <dbReference type="SAM" id="SignalP"/>
    </source>
</evidence>
<dbReference type="AlphaFoldDB" id="A0AAN9TZH5"/>
<comment type="caution">
    <text evidence="2">The sequence shown here is derived from an EMBL/GenBank/DDBJ whole genome shotgun (WGS) entry which is preliminary data.</text>
</comment>